<gene>
    <name evidence="1" type="ORF">RM519_12745</name>
</gene>
<name>A0ABU2Y7E8_9FLAO</name>
<keyword evidence="2" id="KW-1185">Reference proteome</keyword>
<proteinExistence type="predicted"/>
<organism evidence="1 2">
    <name type="scientific">Urechidicola vernalis</name>
    <dbReference type="NCBI Taxonomy" id="3075600"/>
    <lineage>
        <taxon>Bacteria</taxon>
        <taxon>Pseudomonadati</taxon>
        <taxon>Bacteroidota</taxon>
        <taxon>Flavobacteriia</taxon>
        <taxon>Flavobacteriales</taxon>
        <taxon>Flavobacteriaceae</taxon>
        <taxon>Urechidicola</taxon>
    </lineage>
</organism>
<comment type="caution">
    <text evidence="1">The sequence shown here is derived from an EMBL/GenBank/DDBJ whole genome shotgun (WGS) entry which is preliminary data.</text>
</comment>
<reference evidence="1 2" key="1">
    <citation type="submission" date="2023-09" db="EMBL/GenBank/DDBJ databases">
        <authorList>
            <person name="Rey-Velasco X."/>
        </authorList>
    </citation>
    <scope>NUCLEOTIDE SEQUENCE [LARGE SCALE GENOMIC DNA]</scope>
    <source>
        <strain evidence="1 2">P050</strain>
    </source>
</reference>
<evidence type="ECO:0000313" key="1">
    <source>
        <dbReference type="EMBL" id="MDT0554120.1"/>
    </source>
</evidence>
<protein>
    <submittedName>
        <fullName evidence="1">Uncharacterized protein</fullName>
    </submittedName>
</protein>
<dbReference type="Proteomes" id="UP001252186">
    <property type="component" value="Unassembled WGS sequence"/>
</dbReference>
<dbReference type="RefSeq" id="WP_311594204.1">
    <property type="nucleotide sequence ID" value="NZ_JAVRHV010000007.1"/>
</dbReference>
<accession>A0ABU2Y7E8</accession>
<dbReference type="EMBL" id="JAVRHV010000007">
    <property type="protein sequence ID" value="MDT0554120.1"/>
    <property type="molecule type" value="Genomic_DNA"/>
</dbReference>
<evidence type="ECO:0000313" key="2">
    <source>
        <dbReference type="Proteomes" id="UP001252186"/>
    </source>
</evidence>
<sequence length="226" mass="26223">MNLTDNFLFYIPDNEIIGNAIEESNADVFQNYLDQVILMDWKKGPLMFAKNELQFNEYVKISLLEKNVLKLIERKEKLTSTSFDFIFEKYYNQVRAITFICVWLNDESRLNQLDDNSIAMMKSFELQYKLYEQHLLSLEGAFRKKGVAMQLQPTSNIELQLPILLDQLKTIETNQIANNKIVEYLVATTKKSEIKNKGNSKKPKSILITESEAEEFLLATVFGIAL</sequence>